<dbReference type="HOGENOM" id="CLU_067676_5_1_3"/>
<proteinExistence type="predicted"/>
<dbReference type="PANTHER" id="PTHR10509">
    <property type="entry name" value="O-METHYLTRANSFERASE-RELATED"/>
    <property type="match status" value="1"/>
</dbReference>
<dbReference type="GO" id="GO:0008757">
    <property type="term" value="F:S-adenosylmethionine-dependent methyltransferase activity"/>
    <property type="evidence" value="ECO:0007669"/>
    <property type="project" value="TreeGrafter"/>
</dbReference>
<keyword evidence="3" id="KW-0949">S-adenosyl-L-methionine</keyword>
<evidence type="ECO:0000313" key="4">
    <source>
        <dbReference type="EMBL" id="AFY91982.1"/>
    </source>
</evidence>
<organism evidence="4 5">
    <name type="scientific">Chamaesiphon minutus (strain ATCC 27169 / PCC 6605)</name>
    <dbReference type="NCBI Taxonomy" id="1173020"/>
    <lineage>
        <taxon>Bacteria</taxon>
        <taxon>Bacillati</taxon>
        <taxon>Cyanobacteriota</taxon>
        <taxon>Cyanophyceae</taxon>
        <taxon>Gomontiellales</taxon>
        <taxon>Chamaesiphonaceae</taxon>
        <taxon>Chamaesiphon</taxon>
    </lineage>
</organism>
<dbReference type="InterPro" id="IPR029063">
    <property type="entry name" value="SAM-dependent_MTases_sf"/>
</dbReference>
<reference evidence="4 5" key="1">
    <citation type="submission" date="2012-05" db="EMBL/GenBank/DDBJ databases">
        <title>Finished chromosome of genome of Chamaesiphon sp. PCC 6605.</title>
        <authorList>
            <consortium name="US DOE Joint Genome Institute"/>
            <person name="Gugger M."/>
            <person name="Coursin T."/>
            <person name="Rippka R."/>
            <person name="Tandeau De Marsac N."/>
            <person name="Huntemann M."/>
            <person name="Wei C.-L."/>
            <person name="Han J."/>
            <person name="Detter J.C."/>
            <person name="Han C."/>
            <person name="Tapia R."/>
            <person name="Chen A."/>
            <person name="Kyrpides N."/>
            <person name="Mavromatis K."/>
            <person name="Markowitz V."/>
            <person name="Szeto E."/>
            <person name="Ivanova N."/>
            <person name="Pagani I."/>
            <person name="Pati A."/>
            <person name="Goodwin L."/>
            <person name="Nordberg H.P."/>
            <person name="Cantor M.N."/>
            <person name="Hua S.X."/>
            <person name="Woyke T."/>
            <person name="Kerfeld C.A."/>
        </authorList>
    </citation>
    <scope>NUCLEOTIDE SEQUENCE [LARGE SCALE GENOMIC DNA]</scope>
    <source>
        <strain evidence="5">ATCC 27169 / PCC 6605</strain>
    </source>
</reference>
<dbReference type="Proteomes" id="UP000010366">
    <property type="component" value="Chromosome"/>
</dbReference>
<dbReference type="PANTHER" id="PTHR10509:SF14">
    <property type="entry name" value="CAFFEOYL-COA O-METHYLTRANSFERASE 3-RELATED"/>
    <property type="match status" value="1"/>
</dbReference>
<dbReference type="PROSITE" id="PS51682">
    <property type="entry name" value="SAM_OMT_I"/>
    <property type="match status" value="1"/>
</dbReference>
<name>K9UA47_CHAP6</name>
<dbReference type="OrthoDB" id="9799672at2"/>
<evidence type="ECO:0000256" key="2">
    <source>
        <dbReference type="ARBA" id="ARBA00022679"/>
    </source>
</evidence>
<evidence type="ECO:0000313" key="5">
    <source>
        <dbReference type="Proteomes" id="UP000010366"/>
    </source>
</evidence>
<dbReference type="InterPro" id="IPR050362">
    <property type="entry name" value="Cation-dep_OMT"/>
</dbReference>
<keyword evidence="2 4" id="KW-0808">Transferase</keyword>
<accession>K9UA47</accession>
<keyword evidence="5" id="KW-1185">Reference proteome</keyword>
<dbReference type="CDD" id="cd02440">
    <property type="entry name" value="AdoMet_MTases"/>
    <property type="match status" value="1"/>
</dbReference>
<dbReference type="EMBL" id="CP003600">
    <property type="protein sequence ID" value="AFY91982.1"/>
    <property type="molecule type" value="Genomic_DNA"/>
</dbReference>
<dbReference type="RefSeq" id="WP_015158176.1">
    <property type="nucleotide sequence ID" value="NC_019697.1"/>
</dbReference>
<dbReference type="KEGG" id="cmp:Cha6605_0711"/>
<evidence type="ECO:0000256" key="3">
    <source>
        <dbReference type="ARBA" id="ARBA00022691"/>
    </source>
</evidence>
<sequence length="260" mass="29191">MKCPNCQSTKIRKHGFYRDKQRYQCKDCARQFVEYHSPNLQQTSTGVEDDIQRYVQSISTPPDELVLDLQQATAEYPLAQMQPSLAQVQSIALLIRAMGASRILELGVFSGYSTLVLARSLPPNGRLLSCGVAGKHLDVARSYWERCGVAHLIDFQVGSGVELLDRLLSANPMLPFDAIVIAGLKYQYPLYYQRSIELLRPRGLLITTDVLWQGRVLKPNIYNDEYTQGIDLFNRELVADPRFSVSVVPIGDGLSIAIKL</sequence>
<keyword evidence="1 4" id="KW-0489">Methyltransferase</keyword>
<dbReference type="SUPFAM" id="SSF53335">
    <property type="entry name" value="S-adenosyl-L-methionine-dependent methyltransferases"/>
    <property type="match status" value="1"/>
</dbReference>
<gene>
    <name evidence="4" type="ORF">Cha6605_0711</name>
</gene>
<evidence type="ECO:0000256" key="1">
    <source>
        <dbReference type="ARBA" id="ARBA00022603"/>
    </source>
</evidence>
<protein>
    <submittedName>
        <fullName evidence="4">Putative O-methyltransferase</fullName>
    </submittedName>
</protein>
<dbReference type="Gene3D" id="3.40.50.150">
    <property type="entry name" value="Vaccinia Virus protein VP39"/>
    <property type="match status" value="1"/>
</dbReference>
<dbReference type="STRING" id="1173020.Cha6605_0711"/>
<dbReference type="Pfam" id="PF01596">
    <property type="entry name" value="Methyltransf_3"/>
    <property type="match status" value="1"/>
</dbReference>
<dbReference type="eggNOG" id="COG4122">
    <property type="taxonomic scope" value="Bacteria"/>
</dbReference>
<dbReference type="GO" id="GO:0032259">
    <property type="term" value="P:methylation"/>
    <property type="evidence" value="ECO:0007669"/>
    <property type="project" value="UniProtKB-KW"/>
</dbReference>
<dbReference type="eggNOG" id="COG3677">
    <property type="taxonomic scope" value="Bacteria"/>
</dbReference>
<dbReference type="AlphaFoldDB" id="K9UA47"/>
<dbReference type="GO" id="GO:0008171">
    <property type="term" value="F:O-methyltransferase activity"/>
    <property type="evidence" value="ECO:0007669"/>
    <property type="project" value="InterPro"/>
</dbReference>
<dbReference type="InterPro" id="IPR002935">
    <property type="entry name" value="SAM_O-MeTrfase"/>
</dbReference>